<dbReference type="GO" id="GO:0007165">
    <property type="term" value="P:signal transduction"/>
    <property type="evidence" value="ECO:0007669"/>
    <property type="project" value="InterPro"/>
</dbReference>
<comment type="caution">
    <text evidence="4">The sequence shown here is derived from an EMBL/GenBank/DDBJ whole genome shotgun (WGS) entry which is preliminary data.</text>
</comment>
<feature type="domain" description="Ras-associating" evidence="3">
    <location>
        <begin position="231"/>
        <end position="317"/>
    </location>
</feature>
<dbReference type="PANTHER" id="PTHR11243">
    <property type="entry name" value="GROWTH FACTOR RECEPTOR-BOUND PROTEIN"/>
    <property type="match status" value="1"/>
</dbReference>
<dbReference type="PANTHER" id="PTHR11243:SF23">
    <property type="entry name" value="LD06925P"/>
    <property type="match status" value="1"/>
</dbReference>
<dbReference type="Gene3D" id="2.30.29.30">
    <property type="entry name" value="Pleckstrin-homology domain (PH domain)/Phosphotyrosine-binding domain (PTB)"/>
    <property type="match status" value="1"/>
</dbReference>
<dbReference type="SMART" id="SM00314">
    <property type="entry name" value="RA"/>
    <property type="match status" value="1"/>
</dbReference>
<feature type="domain" description="PH" evidence="2">
    <location>
        <begin position="360"/>
        <end position="409"/>
    </location>
</feature>
<dbReference type="Gene3D" id="3.10.20.90">
    <property type="entry name" value="Phosphatidylinositol 3-kinase Catalytic Subunit, Chain A, domain 1"/>
    <property type="match status" value="1"/>
</dbReference>
<dbReference type="PROSITE" id="PS50003">
    <property type="entry name" value="PH_DOMAIN"/>
    <property type="match status" value="1"/>
</dbReference>
<dbReference type="SUPFAM" id="SSF50729">
    <property type="entry name" value="PH domain-like"/>
    <property type="match status" value="1"/>
</dbReference>
<proteinExistence type="predicted"/>
<reference evidence="4 5" key="1">
    <citation type="submission" date="2024-04" db="EMBL/GenBank/DDBJ databases">
        <authorList>
            <consortium name="Genoscope - CEA"/>
            <person name="William W."/>
        </authorList>
    </citation>
    <scope>NUCLEOTIDE SEQUENCE [LARGE SCALE GENOMIC DNA]</scope>
</reference>
<organism evidence="4 5">
    <name type="scientific">Lymnaea stagnalis</name>
    <name type="common">Great pond snail</name>
    <name type="synonym">Helix stagnalis</name>
    <dbReference type="NCBI Taxonomy" id="6523"/>
    <lineage>
        <taxon>Eukaryota</taxon>
        <taxon>Metazoa</taxon>
        <taxon>Spiralia</taxon>
        <taxon>Lophotrochozoa</taxon>
        <taxon>Mollusca</taxon>
        <taxon>Gastropoda</taxon>
        <taxon>Heterobranchia</taxon>
        <taxon>Euthyneura</taxon>
        <taxon>Panpulmonata</taxon>
        <taxon>Hygrophila</taxon>
        <taxon>Lymnaeoidea</taxon>
        <taxon>Lymnaeidae</taxon>
        <taxon>Lymnaea</taxon>
    </lineage>
</organism>
<protein>
    <submittedName>
        <fullName evidence="4">Uncharacterized protein</fullName>
    </submittedName>
</protein>
<dbReference type="InterPro" id="IPR011993">
    <property type="entry name" value="PH-like_dom_sf"/>
</dbReference>
<dbReference type="Proteomes" id="UP001497497">
    <property type="component" value="Unassembled WGS sequence"/>
</dbReference>
<dbReference type="InterPro" id="IPR000159">
    <property type="entry name" value="RA_dom"/>
</dbReference>
<feature type="non-terminal residue" evidence="4">
    <location>
        <position position="1"/>
    </location>
</feature>
<dbReference type="Pfam" id="PF21989">
    <property type="entry name" value="RA_2"/>
    <property type="match status" value="1"/>
</dbReference>
<accession>A0AAV2HU00</accession>
<evidence type="ECO:0000313" key="5">
    <source>
        <dbReference type="Proteomes" id="UP001497497"/>
    </source>
</evidence>
<gene>
    <name evidence="4" type="ORF">GSLYS_00011503001</name>
</gene>
<dbReference type="InterPro" id="IPR001849">
    <property type="entry name" value="PH_domain"/>
</dbReference>
<sequence>DLDSYETGTVRRRAKTIVTPKMAMESFRLSFLNDDQDVNFDAILGELYELESQLSSTQSELSRSLGAGGSHLPPPAAFQDGREGAESNGSSETIHVSEQEELDLLAAEITRGLHYHKSNGHYHHHHHHHHQQHQQHLTVSAAGIAGGEGMCDAAETDSAFSDNTSLPSSESFTSMVTVSSSADTTSSSSGETCSMNSAMCGVNHAEEEQIAQTKAEKIRIALEKIKEAKIRKLFVRAFAKDGSSKSILVDEKMSVAQVCSQLADKNHVRLNHKLSVVEYMPELLMERILEDHDSLVENMVMWTRDSKNKVMFQERMDKYDLFRNPEKYLLSPTAMKQGPLAPAQKDKLIQEFFCPDSVCVPTMEGALYLKSDGKKAWKKFFFVLRASGLYYNPKGKASKVSPIPENVTG</sequence>
<feature type="region of interest" description="Disordered" evidence="1">
    <location>
        <begin position="59"/>
        <end position="94"/>
    </location>
</feature>
<evidence type="ECO:0000259" key="3">
    <source>
        <dbReference type="PROSITE" id="PS50200"/>
    </source>
</evidence>
<dbReference type="SUPFAM" id="SSF54236">
    <property type="entry name" value="Ubiquitin-like"/>
    <property type="match status" value="1"/>
</dbReference>
<dbReference type="InterPro" id="IPR039664">
    <property type="entry name" value="GRB/APBB1IP"/>
</dbReference>
<evidence type="ECO:0000256" key="1">
    <source>
        <dbReference type="SAM" id="MobiDB-lite"/>
    </source>
</evidence>
<evidence type="ECO:0000259" key="2">
    <source>
        <dbReference type="PROSITE" id="PS50003"/>
    </source>
</evidence>
<dbReference type="InterPro" id="IPR029071">
    <property type="entry name" value="Ubiquitin-like_domsf"/>
</dbReference>
<dbReference type="EMBL" id="CAXITT010000268">
    <property type="protein sequence ID" value="CAL1537600.1"/>
    <property type="molecule type" value="Genomic_DNA"/>
</dbReference>
<dbReference type="PROSITE" id="PS50200">
    <property type="entry name" value="RA"/>
    <property type="match status" value="1"/>
</dbReference>
<evidence type="ECO:0000313" key="4">
    <source>
        <dbReference type="EMBL" id="CAL1537600.1"/>
    </source>
</evidence>
<dbReference type="AlphaFoldDB" id="A0AAV2HU00"/>
<keyword evidence="5" id="KW-1185">Reference proteome</keyword>
<name>A0AAV2HU00_LYMST</name>